<evidence type="ECO:0000256" key="1">
    <source>
        <dbReference type="ARBA" id="ARBA00004141"/>
    </source>
</evidence>
<evidence type="ECO:0000256" key="5">
    <source>
        <dbReference type="ARBA" id="ARBA00022692"/>
    </source>
</evidence>
<feature type="transmembrane region" description="Helical" evidence="9">
    <location>
        <begin position="183"/>
        <end position="208"/>
    </location>
</feature>
<evidence type="ECO:0000313" key="11">
    <source>
        <dbReference type="EMBL" id="OQV19870.1"/>
    </source>
</evidence>
<evidence type="ECO:0000256" key="3">
    <source>
        <dbReference type="ARBA" id="ARBA00022448"/>
    </source>
</evidence>
<feature type="domain" description="Major facilitator superfamily (MFS) profile" evidence="10">
    <location>
        <begin position="55"/>
        <end position="508"/>
    </location>
</feature>
<gene>
    <name evidence="11" type="ORF">BV898_06140</name>
</gene>
<name>A0A1W0WXD3_HYPEX</name>
<dbReference type="OrthoDB" id="3639251at2759"/>
<evidence type="ECO:0000256" key="9">
    <source>
        <dbReference type="SAM" id="Phobius"/>
    </source>
</evidence>
<feature type="transmembrane region" description="Helical" evidence="9">
    <location>
        <begin position="483"/>
        <end position="504"/>
    </location>
</feature>
<dbReference type="PANTHER" id="PTHR43184">
    <property type="entry name" value="MAJOR FACILITATOR SUPERFAMILY TRANSPORTER 16, ISOFORM B"/>
    <property type="match status" value="1"/>
</dbReference>
<feature type="transmembrane region" description="Helical" evidence="9">
    <location>
        <begin position="316"/>
        <end position="337"/>
    </location>
</feature>
<dbReference type="Proteomes" id="UP000192578">
    <property type="component" value="Unassembled WGS sequence"/>
</dbReference>
<feature type="transmembrane region" description="Helical" evidence="9">
    <location>
        <begin position="121"/>
        <end position="140"/>
    </location>
</feature>
<evidence type="ECO:0000313" key="12">
    <source>
        <dbReference type="Proteomes" id="UP000192578"/>
    </source>
</evidence>
<dbReference type="SUPFAM" id="SSF103473">
    <property type="entry name" value="MFS general substrate transporter"/>
    <property type="match status" value="1"/>
</dbReference>
<feature type="transmembrane region" description="Helical" evidence="9">
    <location>
        <begin position="53"/>
        <end position="71"/>
    </location>
</feature>
<dbReference type="InterPro" id="IPR020846">
    <property type="entry name" value="MFS_dom"/>
</dbReference>
<evidence type="ECO:0000259" key="10">
    <source>
        <dbReference type="PROSITE" id="PS50850"/>
    </source>
</evidence>
<dbReference type="PANTHER" id="PTHR43184:SF30">
    <property type="entry name" value="MFS DOMAIN-CONTAINING PROTEIN"/>
    <property type="match status" value="1"/>
</dbReference>
<dbReference type="PIRSF" id="PIRSF002808">
    <property type="entry name" value="Hexose_phosphate_transp"/>
    <property type="match status" value="1"/>
</dbReference>
<keyword evidence="3" id="KW-0813">Transport</keyword>
<organism evidence="11 12">
    <name type="scientific">Hypsibius exemplaris</name>
    <name type="common">Freshwater tardigrade</name>
    <dbReference type="NCBI Taxonomy" id="2072580"/>
    <lineage>
        <taxon>Eukaryota</taxon>
        <taxon>Metazoa</taxon>
        <taxon>Ecdysozoa</taxon>
        <taxon>Tardigrada</taxon>
        <taxon>Eutardigrada</taxon>
        <taxon>Parachela</taxon>
        <taxon>Hypsibioidea</taxon>
        <taxon>Hypsibiidae</taxon>
        <taxon>Hypsibius</taxon>
    </lineage>
</organism>
<evidence type="ECO:0000256" key="6">
    <source>
        <dbReference type="ARBA" id="ARBA00022989"/>
    </source>
</evidence>
<dbReference type="EMBL" id="MTYJ01000035">
    <property type="protein sequence ID" value="OQV19870.1"/>
    <property type="molecule type" value="Genomic_DNA"/>
</dbReference>
<keyword evidence="4" id="KW-0762">Sugar transport</keyword>
<dbReference type="Gene3D" id="1.20.1250.20">
    <property type="entry name" value="MFS general substrate transporter like domains"/>
    <property type="match status" value="2"/>
</dbReference>
<evidence type="ECO:0000256" key="8">
    <source>
        <dbReference type="SAM" id="MobiDB-lite"/>
    </source>
</evidence>
<keyword evidence="12" id="KW-1185">Reference proteome</keyword>
<keyword evidence="7 9" id="KW-0472">Membrane</keyword>
<dbReference type="GO" id="GO:0016020">
    <property type="term" value="C:membrane"/>
    <property type="evidence" value="ECO:0007669"/>
    <property type="project" value="UniProtKB-SubCell"/>
</dbReference>
<evidence type="ECO:0000256" key="4">
    <source>
        <dbReference type="ARBA" id="ARBA00022597"/>
    </source>
</evidence>
<feature type="transmembrane region" description="Helical" evidence="9">
    <location>
        <begin position="412"/>
        <end position="433"/>
    </location>
</feature>
<accession>A0A1W0WXD3</accession>
<feature type="transmembrane region" description="Helical" evidence="9">
    <location>
        <begin position="152"/>
        <end position="171"/>
    </location>
</feature>
<dbReference type="GO" id="GO:0022857">
    <property type="term" value="F:transmembrane transporter activity"/>
    <property type="evidence" value="ECO:0007669"/>
    <property type="project" value="InterPro"/>
</dbReference>
<dbReference type="InterPro" id="IPR000849">
    <property type="entry name" value="Sugar_P_transporter"/>
</dbReference>
<feature type="transmembrane region" description="Helical" evidence="9">
    <location>
        <begin position="357"/>
        <end position="379"/>
    </location>
</feature>
<keyword evidence="5 9" id="KW-0812">Transmembrane</keyword>
<dbReference type="InterPro" id="IPR036259">
    <property type="entry name" value="MFS_trans_sf"/>
</dbReference>
<feature type="region of interest" description="Disordered" evidence="8">
    <location>
        <begin position="1"/>
        <end position="22"/>
    </location>
</feature>
<feature type="transmembrane region" description="Helical" evidence="9">
    <location>
        <begin position="386"/>
        <end position="406"/>
    </location>
</feature>
<keyword evidence="6 9" id="KW-1133">Transmembrane helix</keyword>
<protein>
    <submittedName>
        <fullName evidence="11">Glucose-6-phosphate</fullName>
    </submittedName>
</protein>
<dbReference type="InterPro" id="IPR011701">
    <property type="entry name" value="MFS"/>
</dbReference>
<comment type="caution">
    <text evidence="11">The sequence shown here is derived from an EMBL/GenBank/DDBJ whole genome shotgun (WGS) entry which is preliminary data.</text>
</comment>
<dbReference type="PROSITE" id="PS50850">
    <property type="entry name" value="MFS"/>
    <property type="match status" value="1"/>
</dbReference>
<dbReference type="Pfam" id="PF07690">
    <property type="entry name" value="MFS_1"/>
    <property type="match status" value="1"/>
</dbReference>
<feature type="compositionally biased region" description="Basic and acidic residues" evidence="8">
    <location>
        <begin position="1"/>
        <end position="14"/>
    </location>
</feature>
<feature type="transmembrane region" description="Helical" evidence="9">
    <location>
        <begin position="445"/>
        <end position="471"/>
    </location>
</feature>
<dbReference type="AlphaFoldDB" id="A0A1W0WXD3"/>
<feature type="transmembrane region" description="Helical" evidence="9">
    <location>
        <begin position="249"/>
        <end position="271"/>
    </location>
</feature>
<proteinExistence type="inferred from homology"/>
<evidence type="ECO:0000256" key="2">
    <source>
        <dbReference type="ARBA" id="ARBA00009598"/>
    </source>
</evidence>
<comment type="similarity">
    <text evidence="2">Belongs to the major facilitator superfamily. Organophosphate:Pi antiporter (OPA) (TC 2.A.1.4) family.</text>
</comment>
<sequence>MAPKPPTEDFERGQAKPAGPTIEIPKGFGRGIPPGLAFLRVYITPLRNAPVRFYQFYMLGITYFLYVFYHISRKPFSITKNQLHQNCSLLNNTPTTWDNVTGANKDTWCSWAPFEKPDYKLLFGGLDAVYYTAYAIAMMYAGTVADRFNLRYFLLISMVSAGTLTIFFGMAKPLQIHHIAFFYIVQIIGGALQACFYATGFPAVVALVGNWFAKKGRGTVFGFWNSHASLGNILGSLLAAVWVEKDWTISFVVCGLMIVAGGVISWLFVVIQPEDAGFPAQNVPEGTVAPVAGAPPVATVEEPHLPFLKIVMIPGVIEYSVCMFFAKGVAYCFINWLPVYIKQTMGTGSMHAGNTSIFYDMGGMLGGILVGIISDYFGAKGMISGTLMFAAVPVMGMLKAFGHLGFPELKTLLFFVGMITVGPYSIISTAVATDLGSSLKGQAKAVATVSAIINGFGSFGTVFGPLVVSWLAGIGGDKFGWNIVIYFLIGSQAVAAACLGRLMLREYRRWNVARLVGTVETVGTAQVMK</sequence>
<feature type="transmembrane region" description="Helical" evidence="9">
    <location>
        <begin position="220"/>
        <end position="243"/>
    </location>
</feature>
<reference evidence="12" key="1">
    <citation type="submission" date="2017-01" db="EMBL/GenBank/DDBJ databases">
        <title>Comparative genomics of anhydrobiosis in the tardigrade Hypsibius dujardini.</title>
        <authorList>
            <person name="Yoshida Y."/>
            <person name="Koutsovoulos G."/>
            <person name="Laetsch D."/>
            <person name="Stevens L."/>
            <person name="Kumar S."/>
            <person name="Horikawa D."/>
            <person name="Ishino K."/>
            <person name="Komine S."/>
            <person name="Tomita M."/>
            <person name="Blaxter M."/>
            <person name="Arakawa K."/>
        </authorList>
    </citation>
    <scope>NUCLEOTIDE SEQUENCE [LARGE SCALE GENOMIC DNA]</scope>
    <source>
        <strain evidence="12">Z151</strain>
    </source>
</reference>
<evidence type="ECO:0000256" key="7">
    <source>
        <dbReference type="ARBA" id="ARBA00023136"/>
    </source>
</evidence>
<comment type="subcellular location">
    <subcellularLocation>
        <location evidence="1">Membrane</location>
        <topology evidence="1">Multi-pass membrane protein</topology>
    </subcellularLocation>
</comment>